<gene>
    <name evidence="2" type="ORF">ALO91_02088</name>
</gene>
<dbReference type="PANTHER" id="PTHR15887">
    <property type="entry name" value="TRANSMEMBRANE PROTEIN 69"/>
    <property type="match status" value="1"/>
</dbReference>
<feature type="transmembrane region" description="Helical" evidence="1">
    <location>
        <begin position="12"/>
        <end position="34"/>
    </location>
</feature>
<reference evidence="2 3" key="1">
    <citation type="submission" date="2015-09" db="EMBL/GenBank/DDBJ databases">
        <title>Genome announcement of multiple Pseudomonas syringae strains.</title>
        <authorList>
            <person name="Thakur S."/>
            <person name="Wang P.W."/>
            <person name="Gong Y."/>
            <person name="Weir B.S."/>
            <person name="Guttman D.S."/>
        </authorList>
    </citation>
    <scope>NUCLEOTIDE SEQUENCE [LARGE SCALE GENOMIC DNA]</scope>
    <source>
        <strain evidence="2 3">ICMP2802</strain>
    </source>
</reference>
<name>A0A0L8IIY6_PSESX</name>
<feature type="transmembrane region" description="Helical" evidence="1">
    <location>
        <begin position="40"/>
        <end position="63"/>
    </location>
</feature>
<evidence type="ECO:0000313" key="2">
    <source>
        <dbReference type="EMBL" id="KPW17859.1"/>
    </source>
</evidence>
<dbReference type="Proteomes" id="UP000050297">
    <property type="component" value="Unassembled WGS sequence"/>
</dbReference>
<evidence type="ECO:0008006" key="4">
    <source>
        <dbReference type="Google" id="ProtNLM"/>
    </source>
</evidence>
<dbReference type="PANTHER" id="PTHR15887:SF1">
    <property type="entry name" value="TRANSMEMBRANE PROTEIN 69"/>
    <property type="match status" value="1"/>
</dbReference>
<organism evidence="2 3">
    <name type="scientific">Pseudomonas syringae pv. aceris</name>
    <dbReference type="NCBI Taxonomy" id="199198"/>
    <lineage>
        <taxon>Bacteria</taxon>
        <taxon>Pseudomonadati</taxon>
        <taxon>Pseudomonadota</taxon>
        <taxon>Gammaproteobacteria</taxon>
        <taxon>Pseudomonadales</taxon>
        <taxon>Pseudomonadaceae</taxon>
        <taxon>Pseudomonas</taxon>
        <taxon>Pseudomonas syringae</taxon>
    </lineage>
</organism>
<protein>
    <recommendedName>
        <fullName evidence="4">DUF3429 domain-containing protein</fullName>
    </recommendedName>
</protein>
<dbReference type="InterPro" id="IPR021836">
    <property type="entry name" value="DUF3429"/>
</dbReference>
<sequence length="154" mass="16895">MNALPSTSLPKHVSLLGYGGLLPFISLALLIPFSSDYRPLFAIALVNYGAVILSFVGALHWGLAMTAQDMKAEQRSGRFIWSVIPALIAWIATLLPMPLGCLLLVIGFVVHFWQDSQLVRVISLPAWYLPMRLRLTVVASICLLLAAMVEALHL</sequence>
<evidence type="ECO:0000313" key="3">
    <source>
        <dbReference type="Proteomes" id="UP000050297"/>
    </source>
</evidence>
<evidence type="ECO:0000256" key="1">
    <source>
        <dbReference type="SAM" id="Phobius"/>
    </source>
</evidence>
<keyword evidence="1" id="KW-0472">Membrane</keyword>
<dbReference type="AlphaFoldDB" id="A0A0L8IIY6"/>
<comment type="caution">
    <text evidence="2">The sequence shown here is derived from an EMBL/GenBank/DDBJ whole genome shotgun (WGS) entry which is preliminary data.</text>
</comment>
<dbReference type="PATRIC" id="fig|199198.4.peg.1005"/>
<feature type="transmembrane region" description="Helical" evidence="1">
    <location>
        <begin position="84"/>
        <end position="113"/>
    </location>
</feature>
<dbReference type="RefSeq" id="WP_003401158.1">
    <property type="nucleotide sequence ID" value="NZ_LGAR01000178.1"/>
</dbReference>
<dbReference type="Pfam" id="PF11911">
    <property type="entry name" value="DUF3429"/>
    <property type="match status" value="1"/>
</dbReference>
<feature type="transmembrane region" description="Helical" evidence="1">
    <location>
        <begin position="133"/>
        <end position="152"/>
    </location>
</feature>
<accession>A0A0L8IIY6</accession>
<keyword evidence="1" id="KW-0812">Transmembrane</keyword>
<keyword evidence="1" id="KW-1133">Transmembrane helix</keyword>
<proteinExistence type="predicted"/>
<dbReference type="EMBL" id="LJPM01000343">
    <property type="protein sequence ID" value="KPW17859.1"/>
    <property type="molecule type" value="Genomic_DNA"/>
</dbReference>